<keyword evidence="9" id="KW-0862">Zinc</keyword>
<evidence type="ECO:0000256" key="8">
    <source>
        <dbReference type="ARBA" id="ARBA00022786"/>
    </source>
</evidence>
<comment type="catalytic activity">
    <reaction evidence="1">
        <text>S-ubiquitinyl-[E2 ubiquitin-conjugating enzyme]-L-cysteine + [acceptor protein]-L-lysine = [E2 ubiquitin-conjugating enzyme]-L-cysteine + N(6)-ubiquitinyl-[acceptor protein]-L-lysine.</text>
        <dbReference type="EC" id="2.3.2.27"/>
    </reaction>
</comment>
<proteinExistence type="inferred from homology"/>
<dbReference type="GO" id="GO:0061630">
    <property type="term" value="F:ubiquitin protein ligase activity"/>
    <property type="evidence" value="ECO:0007669"/>
    <property type="project" value="UniProtKB-EC"/>
</dbReference>
<name>M8C2V1_AEGTA</name>
<dbReference type="EC" id="2.3.2.27" evidence="4"/>
<comment type="pathway">
    <text evidence="2">Protein modification; protein ubiquitination.</text>
</comment>
<feature type="domain" description="SIAH-type" evidence="10">
    <location>
        <begin position="165"/>
        <end position="222"/>
    </location>
</feature>
<evidence type="ECO:0000313" key="11">
    <source>
        <dbReference type="EnsemblPlants" id="EMT09498"/>
    </source>
</evidence>
<dbReference type="GO" id="GO:0008270">
    <property type="term" value="F:zinc ion binding"/>
    <property type="evidence" value="ECO:0007669"/>
    <property type="project" value="UniProtKB-KW"/>
</dbReference>
<dbReference type="UniPathway" id="UPA00143"/>
<dbReference type="Pfam" id="PF21362">
    <property type="entry name" value="Sina_RING"/>
    <property type="match status" value="1"/>
</dbReference>
<evidence type="ECO:0000259" key="10">
    <source>
        <dbReference type="PROSITE" id="PS51081"/>
    </source>
</evidence>
<dbReference type="GO" id="GO:0005737">
    <property type="term" value="C:cytoplasm"/>
    <property type="evidence" value="ECO:0007669"/>
    <property type="project" value="TreeGrafter"/>
</dbReference>
<keyword evidence="7" id="KW-0863">Zinc-finger</keyword>
<keyword evidence="5" id="KW-0808">Transferase</keyword>
<dbReference type="InterPro" id="IPR013083">
    <property type="entry name" value="Znf_RING/FYVE/PHD"/>
</dbReference>
<accession>M8C2V1</accession>
<evidence type="ECO:0000256" key="6">
    <source>
        <dbReference type="ARBA" id="ARBA00022723"/>
    </source>
</evidence>
<keyword evidence="6" id="KW-0479">Metal-binding</keyword>
<dbReference type="AlphaFoldDB" id="M8C2V1"/>
<dbReference type="GO" id="GO:0016567">
    <property type="term" value="P:protein ubiquitination"/>
    <property type="evidence" value="ECO:0007669"/>
    <property type="project" value="UniProtKB-UniPathway"/>
</dbReference>
<dbReference type="Gene3D" id="3.30.40.10">
    <property type="entry name" value="Zinc/RING finger domain, C3HC4 (zinc finger)"/>
    <property type="match status" value="1"/>
</dbReference>
<dbReference type="EnsemblPlants" id="EMT09498">
    <property type="protein sequence ID" value="EMT09498"/>
    <property type="gene ID" value="F775_00265"/>
</dbReference>
<dbReference type="CDD" id="cd16571">
    <property type="entry name" value="RING-HC_SIAHs"/>
    <property type="match status" value="1"/>
</dbReference>
<dbReference type="PROSITE" id="PS51081">
    <property type="entry name" value="ZF_SIAH"/>
    <property type="match status" value="1"/>
</dbReference>
<evidence type="ECO:0000256" key="3">
    <source>
        <dbReference type="ARBA" id="ARBA00009119"/>
    </source>
</evidence>
<dbReference type="InterPro" id="IPR052088">
    <property type="entry name" value="E3_ubiquitin-ligase_SINA"/>
</dbReference>
<sequence>MSGWVTHASRVLCRLRSAGSHMGPAYRIVGPVSGGGRRWPDGGAEGDAAPAPPLKLLEVAELAAGRDFEGRRWPEKAGAERVSAEENCSGKKAKVTAEVTKITLNVNPKLLECSGCCSPLVPPIFQCANGHITCFECSSDVNYSCSLCSGPANTHCSALERILAGLAVPCSFQEHGCTEMIPFTEKLAHEESCLHAPCHCPIAGSRPYRGRSLRDHINMEHATIQYTRVTASSLSPLSMRNDEPARLVSLGSRAVFLLVVDRSIPSGRALSVIHLVSDPIEKEDFKYKIEVHTRIGILSVSGSKTPSVGRLTTTYQAGASLLVSDIVWSPQDSPVYLELK</sequence>
<reference evidence="11" key="1">
    <citation type="submission" date="2015-06" db="UniProtKB">
        <authorList>
            <consortium name="EnsemblPlants"/>
        </authorList>
    </citation>
    <scope>IDENTIFICATION</scope>
</reference>
<dbReference type="SUPFAM" id="SSF49599">
    <property type="entry name" value="TRAF domain-like"/>
    <property type="match status" value="1"/>
</dbReference>
<dbReference type="InterPro" id="IPR049548">
    <property type="entry name" value="Sina-like_RING"/>
</dbReference>
<evidence type="ECO:0000256" key="1">
    <source>
        <dbReference type="ARBA" id="ARBA00000900"/>
    </source>
</evidence>
<dbReference type="InterPro" id="IPR013010">
    <property type="entry name" value="Znf_SIAH"/>
</dbReference>
<protein>
    <recommendedName>
        <fullName evidence="4">RING-type E3 ubiquitin transferase</fullName>
        <ecNumber evidence="4">2.3.2.27</ecNumber>
    </recommendedName>
</protein>
<dbReference type="Pfam" id="PF21361">
    <property type="entry name" value="Sina_ZnF"/>
    <property type="match status" value="1"/>
</dbReference>
<evidence type="ECO:0000256" key="7">
    <source>
        <dbReference type="ARBA" id="ARBA00022771"/>
    </source>
</evidence>
<evidence type="ECO:0000256" key="5">
    <source>
        <dbReference type="ARBA" id="ARBA00022679"/>
    </source>
</evidence>
<evidence type="ECO:0000256" key="9">
    <source>
        <dbReference type="ARBA" id="ARBA00022833"/>
    </source>
</evidence>
<dbReference type="PANTHER" id="PTHR10315:SF114">
    <property type="entry name" value="RING-TYPE E3 UBIQUITIN TRANSFERASE"/>
    <property type="match status" value="1"/>
</dbReference>
<evidence type="ECO:0000256" key="2">
    <source>
        <dbReference type="ARBA" id="ARBA00004906"/>
    </source>
</evidence>
<evidence type="ECO:0000256" key="4">
    <source>
        <dbReference type="ARBA" id="ARBA00012483"/>
    </source>
</evidence>
<organism evidence="11">
    <name type="scientific">Aegilops tauschii</name>
    <name type="common">Tausch's goatgrass</name>
    <name type="synonym">Aegilops squarrosa</name>
    <dbReference type="NCBI Taxonomy" id="37682"/>
    <lineage>
        <taxon>Eukaryota</taxon>
        <taxon>Viridiplantae</taxon>
        <taxon>Streptophyta</taxon>
        <taxon>Embryophyta</taxon>
        <taxon>Tracheophyta</taxon>
        <taxon>Spermatophyta</taxon>
        <taxon>Magnoliopsida</taxon>
        <taxon>Liliopsida</taxon>
        <taxon>Poales</taxon>
        <taxon>Poaceae</taxon>
        <taxon>BOP clade</taxon>
        <taxon>Pooideae</taxon>
        <taxon>Triticodae</taxon>
        <taxon>Triticeae</taxon>
        <taxon>Triticinae</taxon>
        <taxon>Aegilops</taxon>
    </lineage>
</organism>
<comment type="similarity">
    <text evidence="3">Belongs to the SINA (Seven in absentia) family.</text>
</comment>
<keyword evidence="8" id="KW-0833">Ubl conjugation pathway</keyword>
<dbReference type="PANTHER" id="PTHR10315">
    <property type="entry name" value="E3 UBIQUITIN PROTEIN LIGASE SIAH"/>
    <property type="match status" value="1"/>
</dbReference>